<feature type="transmembrane region" description="Helical" evidence="2">
    <location>
        <begin position="53"/>
        <end position="70"/>
    </location>
</feature>
<feature type="transmembrane region" description="Helical" evidence="2">
    <location>
        <begin position="239"/>
        <end position="257"/>
    </location>
</feature>
<dbReference type="AlphaFoldDB" id="A0A9Q0YCU6"/>
<dbReference type="PANTHER" id="PTHR19346">
    <property type="entry name" value="SUGAR PHOSPHATE TRANSPORTER DOMAIN-CONTAINING PROTEIN"/>
    <property type="match status" value="1"/>
</dbReference>
<gene>
    <name evidence="3" type="ORF">HOLleu_40067</name>
</gene>
<keyword evidence="2" id="KW-1133">Transmembrane helix</keyword>
<dbReference type="InterPro" id="IPR026505">
    <property type="entry name" value="Solute_c_fam_35_mem_F3/F4"/>
</dbReference>
<evidence type="ECO:0000313" key="3">
    <source>
        <dbReference type="EMBL" id="KAJ8020468.1"/>
    </source>
</evidence>
<proteinExistence type="predicted"/>
<dbReference type="EMBL" id="JAIZAY010000022">
    <property type="protein sequence ID" value="KAJ8020468.1"/>
    <property type="molecule type" value="Genomic_DNA"/>
</dbReference>
<accession>A0A9Q0YCU6</accession>
<evidence type="ECO:0000256" key="2">
    <source>
        <dbReference type="SAM" id="Phobius"/>
    </source>
</evidence>
<dbReference type="PANTHER" id="PTHR19346:SF4">
    <property type="entry name" value="SUGAR PHOSPHATE TRANSPORTER DOMAIN-CONTAINING PROTEIN"/>
    <property type="match status" value="1"/>
</dbReference>
<evidence type="ECO:0000313" key="4">
    <source>
        <dbReference type="Proteomes" id="UP001152320"/>
    </source>
</evidence>
<evidence type="ECO:0000256" key="1">
    <source>
        <dbReference type="SAM" id="MobiDB-lite"/>
    </source>
</evidence>
<feature type="transmembrane region" description="Helical" evidence="2">
    <location>
        <begin position="209"/>
        <end position="227"/>
    </location>
</feature>
<keyword evidence="2" id="KW-0812">Transmembrane</keyword>
<name>A0A9Q0YCU6_HOLLE</name>
<feature type="region of interest" description="Disordered" evidence="1">
    <location>
        <begin position="281"/>
        <end position="304"/>
    </location>
</feature>
<dbReference type="Proteomes" id="UP001152320">
    <property type="component" value="Chromosome 22"/>
</dbReference>
<keyword evidence="4" id="KW-1185">Reference proteome</keyword>
<reference evidence="3" key="1">
    <citation type="submission" date="2021-10" db="EMBL/GenBank/DDBJ databases">
        <title>Tropical sea cucumber genome reveals ecological adaptation and Cuvierian tubules defense mechanism.</title>
        <authorList>
            <person name="Chen T."/>
        </authorList>
    </citation>
    <scope>NUCLEOTIDE SEQUENCE</scope>
    <source>
        <strain evidence="3">Nanhai2018</strain>
        <tissue evidence="3">Muscle</tissue>
    </source>
</reference>
<sequence>MSETKYIDLNAENLQEDDASRADKIENEHIDKQQESDEATEKRATVSENVHKAIIGVLFGLGVCFSWVASTQFSQSTYSETFYGPFFITWFLTLWMMVCYPAYILGSFIMFPTKRKAGIRKMYNEDQKLYGEKGLTWLSAFKLTGPFLLMWAGTNYVYLRALGSTSATVVTTLFVTNTAFTLSVLLSIGGTVLISYAEGFQKGGTRIDGVLLALLAACGAALYKSEVVDFFFRGMTFEGLKLAGACLIFVGFVIMVLPTSCQEKLACCCFRQKKDKEGLERSVEEEEESLKANTDRGETVNTTV</sequence>
<keyword evidence="2" id="KW-0472">Membrane</keyword>
<feature type="compositionally biased region" description="Basic and acidic residues" evidence="1">
    <location>
        <begin position="18"/>
        <end position="43"/>
    </location>
</feature>
<dbReference type="OrthoDB" id="10062838at2759"/>
<feature type="compositionally biased region" description="Basic and acidic residues" evidence="1">
    <location>
        <begin position="289"/>
        <end position="298"/>
    </location>
</feature>
<feature type="region of interest" description="Disordered" evidence="1">
    <location>
        <begin position="15"/>
        <end position="43"/>
    </location>
</feature>
<organism evidence="3 4">
    <name type="scientific">Holothuria leucospilota</name>
    <name type="common">Black long sea cucumber</name>
    <name type="synonym">Mertensiothuria leucospilota</name>
    <dbReference type="NCBI Taxonomy" id="206669"/>
    <lineage>
        <taxon>Eukaryota</taxon>
        <taxon>Metazoa</taxon>
        <taxon>Echinodermata</taxon>
        <taxon>Eleutherozoa</taxon>
        <taxon>Echinozoa</taxon>
        <taxon>Holothuroidea</taxon>
        <taxon>Aspidochirotacea</taxon>
        <taxon>Aspidochirotida</taxon>
        <taxon>Holothuriidae</taxon>
        <taxon>Holothuria</taxon>
    </lineage>
</organism>
<feature type="transmembrane region" description="Helical" evidence="2">
    <location>
        <begin position="134"/>
        <end position="153"/>
    </location>
</feature>
<protein>
    <submittedName>
        <fullName evidence="3">Solute carrier family 35 member F4</fullName>
    </submittedName>
</protein>
<comment type="caution">
    <text evidence="3">The sequence shown here is derived from an EMBL/GenBank/DDBJ whole genome shotgun (WGS) entry which is preliminary data.</text>
</comment>
<feature type="transmembrane region" description="Helical" evidence="2">
    <location>
        <begin position="90"/>
        <end position="113"/>
    </location>
</feature>
<feature type="transmembrane region" description="Helical" evidence="2">
    <location>
        <begin position="173"/>
        <end position="197"/>
    </location>
</feature>